<dbReference type="InterPro" id="IPR000847">
    <property type="entry name" value="LysR_HTH_N"/>
</dbReference>
<dbReference type="SUPFAM" id="SSF46785">
    <property type="entry name" value="Winged helix' DNA-binding domain"/>
    <property type="match status" value="1"/>
</dbReference>
<accession>A0A4Y9LF35</accession>
<reference evidence="7 8" key="1">
    <citation type="submission" date="2019-03" db="EMBL/GenBank/DDBJ databases">
        <title>Bradyrhizobium strains diversity isolated from Chamaecrista fasciculata.</title>
        <authorList>
            <person name="Urquiaga M.C.O."/>
            <person name="Hungria M."/>
            <person name="Delamuta J.R.M."/>
        </authorList>
    </citation>
    <scope>NUCLEOTIDE SEQUENCE [LARGE SCALE GENOMIC DNA]</scope>
    <source>
        <strain evidence="7 8">CNPSo 3424</strain>
    </source>
</reference>
<dbReference type="OrthoDB" id="528082at2"/>
<evidence type="ECO:0000313" key="7">
    <source>
        <dbReference type="EMBL" id="TFV41529.1"/>
    </source>
</evidence>
<name>A0A4Y9LF35_9BRAD</name>
<comment type="function">
    <text evidence="1">NodD regulates the expression of the nodABCFE genes which encode other nodulation proteins. NodD is also a negative regulator of its own expression. Binds flavonoids as inducers.</text>
</comment>
<dbReference type="InterPro" id="IPR005119">
    <property type="entry name" value="LysR_subst-bd"/>
</dbReference>
<dbReference type="PANTHER" id="PTHR30126">
    <property type="entry name" value="HTH-TYPE TRANSCRIPTIONAL REGULATOR"/>
    <property type="match status" value="1"/>
</dbReference>
<comment type="similarity">
    <text evidence="2">Belongs to the LysR transcriptional regulatory family.</text>
</comment>
<evidence type="ECO:0000256" key="4">
    <source>
        <dbReference type="ARBA" id="ARBA00023125"/>
    </source>
</evidence>
<dbReference type="PROSITE" id="PS50931">
    <property type="entry name" value="HTH_LYSR"/>
    <property type="match status" value="1"/>
</dbReference>
<dbReference type="InterPro" id="IPR036390">
    <property type="entry name" value="WH_DNA-bd_sf"/>
</dbReference>
<gene>
    <name evidence="7" type="ORF">E4K66_04195</name>
</gene>
<evidence type="ECO:0000256" key="2">
    <source>
        <dbReference type="ARBA" id="ARBA00009437"/>
    </source>
</evidence>
<comment type="caution">
    <text evidence="7">The sequence shown here is derived from an EMBL/GenBank/DDBJ whole genome shotgun (WGS) entry which is preliminary data.</text>
</comment>
<keyword evidence="4" id="KW-0238">DNA-binding</keyword>
<evidence type="ECO:0000256" key="3">
    <source>
        <dbReference type="ARBA" id="ARBA00023015"/>
    </source>
</evidence>
<dbReference type="CDD" id="cd05466">
    <property type="entry name" value="PBP2_LTTR_substrate"/>
    <property type="match status" value="1"/>
</dbReference>
<dbReference type="GO" id="GO:0003700">
    <property type="term" value="F:DNA-binding transcription factor activity"/>
    <property type="evidence" value="ECO:0007669"/>
    <property type="project" value="InterPro"/>
</dbReference>
<dbReference type="GO" id="GO:0000976">
    <property type="term" value="F:transcription cis-regulatory region binding"/>
    <property type="evidence" value="ECO:0007669"/>
    <property type="project" value="TreeGrafter"/>
</dbReference>
<evidence type="ECO:0000313" key="8">
    <source>
        <dbReference type="Proteomes" id="UP000298225"/>
    </source>
</evidence>
<keyword evidence="3" id="KW-0805">Transcription regulation</keyword>
<evidence type="ECO:0000256" key="5">
    <source>
        <dbReference type="ARBA" id="ARBA00023163"/>
    </source>
</evidence>
<keyword evidence="5" id="KW-0804">Transcription</keyword>
<dbReference type="PANTHER" id="PTHR30126:SF2">
    <property type="entry name" value="HTH-TYPE TRANSCRIPTIONAL REGULATOR YJIE"/>
    <property type="match status" value="1"/>
</dbReference>
<dbReference type="EMBL" id="SPQU01000002">
    <property type="protein sequence ID" value="TFV41529.1"/>
    <property type="molecule type" value="Genomic_DNA"/>
</dbReference>
<dbReference type="Pfam" id="PF03466">
    <property type="entry name" value="LysR_substrate"/>
    <property type="match status" value="1"/>
</dbReference>
<dbReference type="AlphaFoldDB" id="A0A4Y9LF35"/>
<dbReference type="RefSeq" id="WP_126256098.1">
    <property type="nucleotide sequence ID" value="NZ_SPQU01000002.1"/>
</dbReference>
<proteinExistence type="inferred from homology"/>
<keyword evidence="8" id="KW-1185">Reference proteome</keyword>
<organism evidence="7 8">
    <name type="scientific">Bradyrhizobium frederickii</name>
    <dbReference type="NCBI Taxonomy" id="2560054"/>
    <lineage>
        <taxon>Bacteria</taxon>
        <taxon>Pseudomonadati</taxon>
        <taxon>Pseudomonadota</taxon>
        <taxon>Alphaproteobacteria</taxon>
        <taxon>Hyphomicrobiales</taxon>
        <taxon>Nitrobacteraceae</taxon>
        <taxon>Bradyrhizobium</taxon>
    </lineage>
</organism>
<dbReference type="SUPFAM" id="SSF53850">
    <property type="entry name" value="Periplasmic binding protein-like II"/>
    <property type="match status" value="1"/>
</dbReference>
<dbReference type="Pfam" id="PF00126">
    <property type="entry name" value="HTH_1"/>
    <property type="match status" value="1"/>
</dbReference>
<dbReference type="Gene3D" id="1.10.10.10">
    <property type="entry name" value="Winged helix-like DNA-binding domain superfamily/Winged helix DNA-binding domain"/>
    <property type="match status" value="1"/>
</dbReference>
<dbReference type="Gene3D" id="3.40.190.10">
    <property type="entry name" value="Periplasmic binding protein-like II"/>
    <property type="match status" value="2"/>
</dbReference>
<feature type="domain" description="HTH lysR-type" evidence="6">
    <location>
        <begin position="1"/>
        <end position="58"/>
    </location>
</feature>
<dbReference type="InterPro" id="IPR036388">
    <property type="entry name" value="WH-like_DNA-bd_sf"/>
</dbReference>
<evidence type="ECO:0000259" key="6">
    <source>
        <dbReference type="PROSITE" id="PS50931"/>
    </source>
</evidence>
<evidence type="ECO:0000256" key="1">
    <source>
        <dbReference type="ARBA" id="ARBA00003502"/>
    </source>
</evidence>
<dbReference type="Proteomes" id="UP000298225">
    <property type="component" value="Unassembled WGS sequence"/>
</dbReference>
<sequence>MDTKWLDDFIALADTGNFTRAAMLRNASQAAFSRRIRALEMAVNATLVDRSTYPTRLTPAGDAFRARAAELLGQLRETIQDISTGASGGALRIALPYALATAFAGRWLGGWAPEKLRYMLLPGSMHDMFTALVSGRSDLLITFYSPSHPIQIDEQRYERLTVGLDKVRPYARRDFKAAEFFPGTAKRPCPLLTYPPTAYFGRLVETIVERAPAPLRAERIVECEMSDVLRDLALAGLGVAWLPSCTIDPIMHEALTPVDDGSWSLDIQVAAFRDREAANPALRRLWERLTARPEMMLWQ</sequence>
<protein>
    <submittedName>
        <fullName evidence="7">LysR family transcriptional regulator</fullName>
    </submittedName>
</protein>